<keyword evidence="11" id="KW-0902">Two-component regulatory system</keyword>
<dbReference type="SMART" id="SM00387">
    <property type="entry name" value="HATPase_c"/>
    <property type="match status" value="1"/>
</dbReference>
<dbReference type="GO" id="GO:0016301">
    <property type="term" value="F:kinase activity"/>
    <property type="evidence" value="ECO:0007669"/>
    <property type="project" value="UniProtKB-KW"/>
</dbReference>
<evidence type="ECO:0000256" key="3">
    <source>
        <dbReference type="ARBA" id="ARBA00012438"/>
    </source>
</evidence>
<reference evidence="16 17" key="1">
    <citation type="submission" date="2021-01" db="EMBL/GenBank/DDBJ databases">
        <title>Whole genome shotgun sequence of Microbispora amethystogenes NBRC 101907.</title>
        <authorList>
            <person name="Komaki H."/>
            <person name="Tamura T."/>
        </authorList>
    </citation>
    <scope>NUCLEOTIDE SEQUENCE [LARGE SCALE GENOMIC DNA]</scope>
    <source>
        <strain evidence="16 17">NBRC 101907</strain>
    </source>
</reference>
<feature type="compositionally biased region" description="Low complexity" evidence="12">
    <location>
        <begin position="1160"/>
        <end position="1173"/>
    </location>
</feature>
<dbReference type="SUPFAM" id="SSF55874">
    <property type="entry name" value="ATPase domain of HSP90 chaperone/DNA topoisomerase II/histidine kinase"/>
    <property type="match status" value="1"/>
</dbReference>
<keyword evidence="17" id="KW-1185">Reference proteome</keyword>
<name>A0ABQ4FMD4_9ACTN</name>
<evidence type="ECO:0000259" key="15">
    <source>
        <dbReference type="SMART" id="SM00387"/>
    </source>
</evidence>
<dbReference type="Pfam" id="PF02518">
    <property type="entry name" value="HATPase_c"/>
    <property type="match status" value="1"/>
</dbReference>
<keyword evidence="7" id="KW-0547">Nucleotide-binding</keyword>
<dbReference type="Proteomes" id="UP000651728">
    <property type="component" value="Unassembled WGS sequence"/>
</dbReference>
<organism evidence="16 17">
    <name type="scientific">Microbispora amethystogenes</name>
    <dbReference type="NCBI Taxonomy" id="1427754"/>
    <lineage>
        <taxon>Bacteria</taxon>
        <taxon>Bacillati</taxon>
        <taxon>Actinomycetota</taxon>
        <taxon>Actinomycetes</taxon>
        <taxon>Streptosporangiales</taxon>
        <taxon>Streptosporangiaceae</taxon>
        <taxon>Microbispora</taxon>
    </lineage>
</organism>
<dbReference type="InterPro" id="IPR050980">
    <property type="entry name" value="2C_sensor_his_kinase"/>
</dbReference>
<dbReference type="EMBL" id="BOOB01000053">
    <property type="protein sequence ID" value="GIH35984.1"/>
    <property type="molecule type" value="Genomic_DNA"/>
</dbReference>
<keyword evidence="13" id="KW-0472">Membrane</keyword>
<feature type="compositionally biased region" description="Polar residues" evidence="12">
    <location>
        <begin position="902"/>
        <end position="911"/>
    </location>
</feature>
<evidence type="ECO:0000256" key="8">
    <source>
        <dbReference type="ARBA" id="ARBA00022777"/>
    </source>
</evidence>
<comment type="caution">
    <text evidence="16">The sequence shown here is derived from an EMBL/GenBank/DDBJ whole genome shotgun (WGS) entry which is preliminary data.</text>
</comment>
<evidence type="ECO:0000256" key="1">
    <source>
        <dbReference type="ARBA" id="ARBA00000085"/>
    </source>
</evidence>
<dbReference type="SMART" id="SM00304">
    <property type="entry name" value="HAMP"/>
    <property type="match status" value="1"/>
</dbReference>
<dbReference type="Pfam" id="PF00672">
    <property type="entry name" value="HAMP"/>
    <property type="match status" value="1"/>
</dbReference>
<evidence type="ECO:0000256" key="7">
    <source>
        <dbReference type="ARBA" id="ARBA00022741"/>
    </source>
</evidence>
<feature type="compositionally biased region" description="Polar residues" evidence="12">
    <location>
        <begin position="762"/>
        <end position="773"/>
    </location>
</feature>
<feature type="compositionally biased region" description="Basic and acidic residues" evidence="12">
    <location>
        <begin position="1071"/>
        <end position="1083"/>
    </location>
</feature>
<protein>
    <recommendedName>
        <fullName evidence="3">histidine kinase</fullName>
        <ecNumber evidence="3">2.7.13.3</ecNumber>
    </recommendedName>
</protein>
<comment type="subcellular location">
    <subcellularLocation>
        <location evidence="2">Membrane</location>
    </subcellularLocation>
</comment>
<feature type="compositionally biased region" description="Pro residues" evidence="12">
    <location>
        <begin position="737"/>
        <end position="755"/>
    </location>
</feature>
<keyword evidence="4" id="KW-0597">Phosphoprotein</keyword>
<evidence type="ECO:0000256" key="9">
    <source>
        <dbReference type="ARBA" id="ARBA00022840"/>
    </source>
</evidence>
<dbReference type="InterPro" id="IPR013587">
    <property type="entry name" value="Nitrate/nitrite_sensing"/>
</dbReference>
<feature type="transmembrane region" description="Helical" evidence="13">
    <location>
        <begin position="334"/>
        <end position="356"/>
    </location>
</feature>
<dbReference type="CDD" id="cd06225">
    <property type="entry name" value="HAMP"/>
    <property type="match status" value="1"/>
</dbReference>
<evidence type="ECO:0000256" key="11">
    <source>
        <dbReference type="ARBA" id="ARBA00023012"/>
    </source>
</evidence>
<evidence type="ECO:0000313" key="16">
    <source>
        <dbReference type="EMBL" id="GIH35984.1"/>
    </source>
</evidence>
<keyword evidence="9" id="KW-0067">ATP-binding</keyword>
<dbReference type="Gene3D" id="3.30.565.10">
    <property type="entry name" value="Histidine kinase-like ATPase, C-terminal domain"/>
    <property type="match status" value="1"/>
</dbReference>
<sequence length="1185" mass="124026">MAGPVSMEQSNTDNRRRRSPFSPRNWRVPTRLTALILAPTLVAVLLAGLRVVSSMDSLTGYQRTRSAAEYSVHLRDLAEQLALERDLFVWGGNTRRKFDIDGQTELTRAQQRAVVDPLVQQVRADLKNVDADYGARAGEQAQQLTSRFASLAGIRANGAPEDYSALIANILRLHDELGASDSATEIVGNVRALGGLAHAKEEVALQRAALTREFMERNQTFTTFELQDFLAAQSRQASYLATFYSEAPQAEAARLVTLFADPSVVNGELTKSWALRLGLQNQSLSRYRSRDTTAQRWFQDSTKTIEQMSAVEGRVSSLVQDRTRDLQSAEQRNALIAGALILALLVLVLATTALIARSMVRPLRRLRVEALDIAGRRLPEIVRRMRESDDPDRESQVQPIAVGSTDEIGEVAQAFDEVHLQAVRLAAEESRLRANVNSMFVNLSRRTQTLVERQISLIDGLERGEEDGRRLADLFKLDHLATRMRRNSENLLVLAGHEPPRKRSQPARLVDVVRASLSEVEDYERVVVRIPRSIALAGHAANDVVHLLAELVENAIAFSPRNTKVVVSSSPVEGGAVMLGVTDAGIGMSAEELAEINRRLAEPPTIDVSVSRRMGLFVVGRLALRHGIRVQLRRGDGAGIIAMVLFPAQLISNADQPLMPRPSVPVGQTAAGLPARQAFAEPNPAGQAPGAGPFEPWNPGNGAAGGVGSRRPPAPSGAGSGGNGSGGFSAFGAPVREAPPAPAEHPYGPPGPAEAPPAESAYTGNTYTGNSGPQPMPGAPGGSPDADLPRPAFGEQPGASWPPAFGTPMGEEPAPSRSESSWPSLPTGPTPLPRRDTATPAGTTGPNAFPPSAQGTGPNAFPPSAQSTGEHAFTPSVHGTGPNAFPSSSQGTGPNAFPPPQSAGSPGSTGPTAFPSSPHSAGSPASTGPNAFPPSPQSTGPSAFTPARGDTGPNVFAPAPGSAGSPGNTGPTAFPPPPAMGRADGSGDLASATGPLPAVEDSPLERGDEFLPIFASVESAWFRRPSDTGPTAVPRTDGESAAESTGEIARTPRAAAAPAPANGPANGPGDGRGDAPADRRETPAEQSGDTGVWRSRADSGFQAAASVRDPSLGGVTAAGLPKRMPKANLVPGSVGAESAAAPPRPPVSAEAVRNRLSSFQQGVRRGRAQAAGGLTEGSGKEEEGS</sequence>
<feature type="compositionally biased region" description="Low complexity" evidence="12">
    <location>
        <begin position="915"/>
        <end position="929"/>
    </location>
</feature>
<evidence type="ECO:0000256" key="2">
    <source>
        <dbReference type="ARBA" id="ARBA00004370"/>
    </source>
</evidence>
<feature type="compositionally biased region" description="Low complexity" evidence="12">
    <location>
        <begin position="684"/>
        <end position="693"/>
    </location>
</feature>
<proteinExistence type="predicted"/>
<dbReference type="InterPro" id="IPR036890">
    <property type="entry name" value="HATPase_C_sf"/>
</dbReference>
<evidence type="ECO:0000256" key="10">
    <source>
        <dbReference type="ARBA" id="ARBA00022989"/>
    </source>
</evidence>
<evidence type="ECO:0000256" key="5">
    <source>
        <dbReference type="ARBA" id="ARBA00022679"/>
    </source>
</evidence>
<feature type="region of interest" description="Disordered" evidence="12">
    <location>
        <begin position="1"/>
        <end position="23"/>
    </location>
</feature>
<feature type="region of interest" description="Disordered" evidence="12">
    <location>
        <begin position="680"/>
        <end position="1004"/>
    </location>
</feature>
<dbReference type="Gene3D" id="6.10.340.10">
    <property type="match status" value="1"/>
</dbReference>
<evidence type="ECO:0000313" key="17">
    <source>
        <dbReference type="Proteomes" id="UP000651728"/>
    </source>
</evidence>
<evidence type="ECO:0000256" key="13">
    <source>
        <dbReference type="SAM" id="Phobius"/>
    </source>
</evidence>
<dbReference type="PANTHER" id="PTHR44936">
    <property type="entry name" value="SENSOR PROTEIN CREC"/>
    <property type="match status" value="1"/>
</dbReference>
<feature type="region of interest" description="Disordered" evidence="12">
    <location>
        <begin position="1158"/>
        <end position="1185"/>
    </location>
</feature>
<feature type="region of interest" description="Disordered" evidence="12">
    <location>
        <begin position="1017"/>
        <end position="1124"/>
    </location>
</feature>
<feature type="domain" description="Histidine kinase/HSP90-like ATPase" evidence="15">
    <location>
        <begin position="539"/>
        <end position="650"/>
    </location>
</feature>
<gene>
    <name evidence="16" type="ORF">Mam01_61480</name>
</gene>
<evidence type="ECO:0000256" key="4">
    <source>
        <dbReference type="ARBA" id="ARBA00022553"/>
    </source>
</evidence>
<keyword evidence="6 13" id="KW-0812">Transmembrane</keyword>
<dbReference type="Pfam" id="PF08376">
    <property type="entry name" value="NIT"/>
    <property type="match status" value="1"/>
</dbReference>
<evidence type="ECO:0000256" key="12">
    <source>
        <dbReference type="SAM" id="MobiDB-lite"/>
    </source>
</evidence>
<dbReference type="PANTHER" id="PTHR44936:SF9">
    <property type="entry name" value="SENSOR PROTEIN CREC"/>
    <property type="match status" value="1"/>
</dbReference>
<feature type="domain" description="HAMP" evidence="14">
    <location>
        <begin position="357"/>
        <end position="427"/>
    </location>
</feature>
<keyword evidence="8 16" id="KW-0418">Kinase</keyword>
<dbReference type="EC" id="2.7.13.3" evidence="3"/>
<comment type="catalytic activity">
    <reaction evidence="1">
        <text>ATP + protein L-histidine = ADP + protein N-phospho-L-histidine.</text>
        <dbReference type="EC" id="2.7.13.3"/>
    </reaction>
</comment>
<feature type="compositionally biased region" description="Gly residues" evidence="12">
    <location>
        <begin position="718"/>
        <end position="729"/>
    </location>
</feature>
<dbReference type="InterPro" id="IPR003594">
    <property type="entry name" value="HATPase_dom"/>
</dbReference>
<feature type="compositionally biased region" description="Low complexity" evidence="12">
    <location>
        <begin position="1049"/>
        <end position="1067"/>
    </location>
</feature>
<keyword evidence="5" id="KW-0808">Transferase</keyword>
<dbReference type="InterPro" id="IPR003660">
    <property type="entry name" value="HAMP_dom"/>
</dbReference>
<evidence type="ECO:0000259" key="14">
    <source>
        <dbReference type="SMART" id="SM00304"/>
    </source>
</evidence>
<evidence type="ECO:0000256" key="6">
    <source>
        <dbReference type="ARBA" id="ARBA00022692"/>
    </source>
</evidence>
<keyword evidence="10 13" id="KW-1133">Transmembrane helix</keyword>
<accession>A0ABQ4FMD4</accession>